<evidence type="ECO:0000256" key="2">
    <source>
        <dbReference type="SAM" id="MobiDB-lite"/>
    </source>
</evidence>
<reference evidence="4 5" key="1">
    <citation type="journal article" date="2019" name="Mol. Biol. Evol.">
        <title>Blast fungal genomes show frequent chromosomal changes, gene gains and losses, and effector gene turnover.</title>
        <authorList>
            <person name="Gomez Luciano L.B."/>
            <person name="Jason Tsai I."/>
            <person name="Chuma I."/>
            <person name="Tosa Y."/>
            <person name="Chen Y.H."/>
            <person name="Li J.Y."/>
            <person name="Li M.Y."/>
            <person name="Jade Lu M.Y."/>
            <person name="Nakayashiki H."/>
            <person name="Li W.H."/>
        </authorList>
    </citation>
    <scope>NUCLEOTIDE SEQUENCE [LARGE SCALE GENOMIC DNA]</scope>
    <source>
        <strain evidence="4 5">NI907</strain>
    </source>
</reference>
<accession>A0A6P8B4J0</accession>
<feature type="compositionally biased region" description="Low complexity" evidence="2">
    <location>
        <begin position="287"/>
        <end position="300"/>
    </location>
</feature>
<feature type="compositionally biased region" description="Polar residues" evidence="2">
    <location>
        <begin position="274"/>
        <end position="283"/>
    </location>
</feature>
<feature type="region of interest" description="Disordered" evidence="2">
    <location>
        <begin position="182"/>
        <end position="357"/>
    </location>
</feature>
<keyword evidence="4" id="KW-1185">Reference proteome</keyword>
<organism evidence="4 5">
    <name type="scientific">Pyricularia grisea</name>
    <name type="common">Crabgrass-specific blast fungus</name>
    <name type="synonym">Magnaporthe grisea</name>
    <dbReference type="NCBI Taxonomy" id="148305"/>
    <lineage>
        <taxon>Eukaryota</taxon>
        <taxon>Fungi</taxon>
        <taxon>Dikarya</taxon>
        <taxon>Ascomycota</taxon>
        <taxon>Pezizomycotina</taxon>
        <taxon>Sordariomycetes</taxon>
        <taxon>Sordariomycetidae</taxon>
        <taxon>Magnaporthales</taxon>
        <taxon>Pyriculariaceae</taxon>
        <taxon>Pyricularia</taxon>
    </lineage>
</organism>
<proteinExistence type="predicted"/>
<protein>
    <submittedName>
        <fullName evidence="5">Uncharacterized protein</fullName>
    </submittedName>
</protein>
<name>A0A6P8B4J0_PYRGI</name>
<sequence>MRVKNCVVWALMLGPVFGKPVPVPMPPVDSNNGNNVQGGGGGGSSGFTSQMGLALGAAVVGTALTCVNYIRATRAITQATWKEVFERDIGTLEKRITDIESYEKQLNKARTDKDGFSSQWVINIRQELSVLQESLSKSRTANPSSSTAQAQSFEAGCGGLGGIKTKVDTKYNEVSKLLEAARKKEQEGATTKAAGTQTSDSRRNSISQKPQGTGGRRNSLSSENSINTQNPVMSGALGGWPSSGGNSPTSSPAKSQDGIPLTDLSKTKDTKSTATGLTRQGSTRGRVGSVSTASTASTGSELGGKLTQAPGKTDAGASTSVSLPDRSKTLQRTSTFQSTGSGSASTAKKDASKKNRRSLIAKRTLPLYFEI</sequence>
<feature type="compositionally biased region" description="Polar residues" evidence="2">
    <location>
        <begin position="330"/>
        <end position="340"/>
    </location>
</feature>
<keyword evidence="1" id="KW-0175">Coiled coil</keyword>
<feature type="chain" id="PRO_5028365192" evidence="3">
    <location>
        <begin position="19"/>
        <end position="371"/>
    </location>
</feature>
<feature type="coiled-coil region" evidence="1">
    <location>
        <begin position="92"/>
        <end position="119"/>
    </location>
</feature>
<dbReference type="Proteomes" id="UP000515153">
    <property type="component" value="Chromosome I"/>
</dbReference>
<feature type="signal peptide" evidence="3">
    <location>
        <begin position="1"/>
        <end position="18"/>
    </location>
</feature>
<reference evidence="5" key="2">
    <citation type="submission" date="2019-10" db="EMBL/GenBank/DDBJ databases">
        <authorList>
            <consortium name="NCBI Genome Project"/>
        </authorList>
    </citation>
    <scope>NUCLEOTIDE SEQUENCE</scope>
    <source>
        <strain evidence="5">NI907</strain>
    </source>
</reference>
<keyword evidence="3" id="KW-0732">Signal</keyword>
<evidence type="ECO:0000256" key="3">
    <source>
        <dbReference type="SAM" id="SignalP"/>
    </source>
</evidence>
<dbReference type="KEGG" id="pgri:PgNI_06516"/>
<dbReference type="OrthoDB" id="10646984at2759"/>
<dbReference type="GeneID" id="41961448"/>
<evidence type="ECO:0000313" key="4">
    <source>
        <dbReference type="Proteomes" id="UP000515153"/>
    </source>
</evidence>
<gene>
    <name evidence="5" type="ORF">PgNI_06516</name>
</gene>
<feature type="compositionally biased region" description="Low complexity" evidence="2">
    <location>
        <begin position="243"/>
        <end position="252"/>
    </location>
</feature>
<feature type="compositionally biased region" description="Polar residues" evidence="2">
    <location>
        <begin position="193"/>
        <end position="232"/>
    </location>
</feature>
<evidence type="ECO:0000313" key="5">
    <source>
        <dbReference type="RefSeq" id="XP_030982141.1"/>
    </source>
</evidence>
<dbReference type="RefSeq" id="XP_030982141.1">
    <property type="nucleotide sequence ID" value="XM_031126539.1"/>
</dbReference>
<reference evidence="5" key="3">
    <citation type="submission" date="2025-08" db="UniProtKB">
        <authorList>
            <consortium name="RefSeq"/>
        </authorList>
    </citation>
    <scope>IDENTIFICATION</scope>
    <source>
        <strain evidence="5">NI907</strain>
    </source>
</reference>
<dbReference type="AlphaFoldDB" id="A0A6P8B4J0"/>
<evidence type="ECO:0000256" key="1">
    <source>
        <dbReference type="SAM" id="Coils"/>
    </source>
</evidence>